<gene>
    <name evidence="1" type="ORF">DPEC_G00345020</name>
</gene>
<accession>A0ACC2F3J9</accession>
<sequence>MPSPPHPPANPNQTELTVAGCPSLQYKDPKVTSDSLIAFQELHSSWFRLMPRHSLPAVPKQIQLDRAGHGHVRNGTFLRLRKPFFHVSGLRPRIKAAFGLCNRATVSFAYARFVLARRAGALKEDILMPRERHRDGLK</sequence>
<evidence type="ECO:0000313" key="2">
    <source>
        <dbReference type="Proteomes" id="UP001157502"/>
    </source>
</evidence>
<reference evidence="1" key="1">
    <citation type="submission" date="2021-05" db="EMBL/GenBank/DDBJ databases">
        <authorList>
            <person name="Pan Q."/>
            <person name="Jouanno E."/>
            <person name="Zahm M."/>
            <person name="Klopp C."/>
            <person name="Cabau C."/>
            <person name="Louis A."/>
            <person name="Berthelot C."/>
            <person name="Parey E."/>
            <person name="Roest Crollius H."/>
            <person name="Montfort J."/>
            <person name="Robinson-Rechavi M."/>
            <person name="Bouchez O."/>
            <person name="Lampietro C."/>
            <person name="Lopez Roques C."/>
            <person name="Donnadieu C."/>
            <person name="Postlethwait J."/>
            <person name="Bobe J."/>
            <person name="Dillon D."/>
            <person name="Chandos A."/>
            <person name="von Hippel F."/>
            <person name="Guiguen Y."/>
        </authorList>
    </citation>
    <scope>NUCLEOTIDE SEQUENCE</scope>
    <source>
        <strain evidence="1">YG-Jan2019</strain>
    </source>
</reference>
<keyword evidence="2" id="KW-1185">Reference proteome</keyword>
<protein>
    <submittedName>
        <fullName evidence="1">Uncharacterized protein</fullName>
    </submittedName>
</protein>
<dbReference type="EMBL" id="CM055762">
    <property type="protein sequence ID" value="KAJ7985877.1"/>
    <property type="molecule type" value="Genomic_DNA"/>
</dbReference>
<name>A0ACC2F3J9_DALPE</name>
<dbReference type="Proteomes" id="UP001157502">
    <property type="component" value="Chromosome 35"/>
</dbReference>
<comment type="caution">
    <text evidence="1">The sequence shown here is derived from an EMBL/GenBank/DDBJ whole genome shotgun (WGS) entry which is preliminary data.</text>
</comment>
<organism evidence="1 2">
    <name type="scientific">Dallia pectoralis</name>
    <name type="common">Alaska blackfish</name>
    <dbReference type="NCBI Taxonomy" id="75939"/>
    <lineage>
        <taxon>Eukaryota</taxon>
        <taxon>Metazoa</taxon>
        <taxon>Chordata</taxon>
        <taxon>Craniata</taxon>
        <taxon>Vertebrata</taxon>
        <taxon>Euteleostomi</taxon>
        <taxon>Actinopterygii</taxon>
        <taxon>Neopterygii</taxon>
        <taxon>Teleostei</taxon>
        <taxon>Protacanthopterygii</taxon>
        <taxon>Esociformes</taxon>
        <taxon>Umbridae</taxon>
        <taxon>Dallia</taxon>
    </lineage>
</organism>
<evidence type="ECO:0000313" key="1">
    <source>
        <dbReference type="EMBL" id="KAJ7985877.1"/>
    </source>
</evidence>
<proteinExistence type="predicted"/>